<dbReference type="SMART" id="SM01409">
    <property type="entry name" value="RNA_pol_Rpb6"/>
    <property type="match status" value="1"/>
</dbReference>
<evidence type="ECO:0000256" key="6">
    <source>
        <dbReference type="ARBA" id="ARBA00022695"/>
    </source>
</evidence>
<dbReference type="GO" id="GO:0000428">
    <property type="term" value="C:DNA-directed RNA polymerase complex"/>
    <property type="evidence" value="ECO:0007669"/>
    <property type="project" value="UniProtKB-KW"/>
</dbReference>
<dbReference type="AlphaFoldDB" id="A0A3B7MBM1"/>
<name>A0A3B7MBM1_9CYAN</name>
<keyword evidence="7 10" id="KW-0804">Transcription</keyword>
<sequence length="76" mass="8828">MQKRLHYSSLEINRRAEQLINHSDSRYRITVQIANRAKQRRGLEASEDLDDLPLKPVTRAIIEMSDEIAQPELLAD</sequence>
<evidence type="ECO:0000256" key="3">
    <source>
        <dbReference type="ARBA" id="ARBA00013725"/>
    </source>
</evidence>
<comment type="function">
    <text evidence="10">Promotes RNA polymerase assembly. Latches the N- and C-terminal regions of the beta' subunit thereby facilitating its interaction with the beta and alpha subunits.</text>
</comment>
<evidence type="ECO:0000256" key="7">
    <source>
        <dbReference type="ARBA" id="ARBA00023163"/>
    </source>
</evidence>
<dbReference type="Pfam" id="PF01192">
    <property type="entry name" value="RNA_pol_Rpb6"/>
    <property type="match status" value="1"/>
</dbReference>
<evidence type="ECO:0000256" key="9">
    <source>
        <dbReference type="ARBA" id="ARBA00048552"/>
    </source>
</evidence>
<dbReference type="EMBL" id="CP032152">
    <property type="protein sequence ID" value="AXY68029.1"/>
    <property type="molecule type" value="Genomic_DNA"/>
</dbReference>
<dbReference type="SUPFAM" id="SSF63562">
    <property type="entry name" value="RPB6/omega subunit-like"/>
    <property type="match status" value="1"/>
</dbReference>
<evidence type="ECO:0000256" key="8">
    <source>
        <dbReference type="ARBA" id="ARBA00029924"/>
    </source>
</evidence>
<keyword evidence="4 10" id="KW-0240">DNA-directed RNA polymerase</keyword>
<dbReference type="EC" id="2.7.7.6" evidence="2 10"/>
<gene>
    <name evidence="10" type="primary">rpoZ</name>
    <name evidence="11" type="ORF">D3A95_07675</name>
</gene>
<proteinExistence type="inferred from homology"/>
<dbReference type="GO" id="GO:0006351">
    <property type="term" value="P:DNA-templated transcription"/>
    <property type="evidence" value="ECO:0007669"/>
    <property type="project" value="UniProtKB-UniRule"/>
</dbReference>
<keyword evidence="12" id="KW-1185">Reference proteome</keyword>
<dbReference type="GO" id="GO:0003677">
    <property type="term" value="F:DNA binding"/>
    <property type="evidence" value="ECO:0007669"/>
    <property type="project" value="UniProtKB-UniRule"/>
</dbReference>
<dbReference type="NCBIfam" id="NF001574">
    <property type="entry name" value="PRK00392.2-5"/>
    <property type="match status" value="1"/>
</dbReference>
<keyword evidence="6 10" id="KW-0548">Nucleotidyltransferase</keyword>
<evidence type="ECO:0000256" key="4">
    <source>
        <dbReference type="ARBA" id="ARBA00022478"/>
    </source>
</evidence>
<dbReference type="RefSeq" id="WP_181494469.1">
    <property type="nucleotide sequence ID" value="NZ_CP032152.1"/>
</dbReference>
<dbReference type="HAMAP" id="MF_00366">
    <property type="entry name" value="RNApol_bact_RpoZ"/>
    <property type="match status" value="1"/>
</dbReference>
<evidence type="ECO:0000256" key="5">
    <source>
        <dbReference type="ARBA" id="ARBA00022679"/>
    </source>
</evidence>
<reference evidence="12" key="1">
    <citation type="submission" date="2018-09" db="EMBL/GenBank/DDBJ databases">
        <title>Complete genome sequence of thermophilic cyanobacteria strain Thermosynechococcus elongatus PKUAC-SCTE542.</title>
        <authorList>
            <person name="Liang Y."/>
            <person name="Tang J."/>
            <person name="Daroch M."/>
        </authorList>
    </citation>
    <scope>NUCLEOTIDE SEQUENCE [LARGE SCALE GENOMIC DNA]</scope>
    <source>
        <strain evidence="12">E542</strain>
    </source>
</reference>
<comment type="catalytic activity">
    <reaction evidence="9 10">
        <text>RNA(n) + a ribonucleoside 5'-triphosphate = RNA(n+1) + diphosphate</text>
        <dbReference type="Rhea" id="RHEA:21248"/>
        <dbReference type="Rhea" id="RHEA-COMP:14527"/>
        <dbReference type="Rhea" id="RHEA-COMP:17342"/>
        <dbReference type="ChEBI" id="CHEBI:33019"/>
        <dbReference type="ChEBI" id="CHEBI:61557"/>
        <dbReference type="ChEBI" id="CHEBI:140395"/>
        <dbReference type="EC" id="2.7.7.6"/>
    </reaction>
</comment>
<comment type="subunit">
    <text evidence="10">In cyanobacteria the RNAP catalytic core is composed of 2 alpha, 1 beta, 1 beta', 1 gamma and 1 omega subunit. When a sigma factor is associated with the core the holoenzyme is formed, which can initiate transcription.</text>
</comment>
<evidence type="ECO:0000313" key="12">
    <source>
        <dbReference type="Proteomes" id="UP000261812"/>
    </source>
</evidence>
<dbReference type="InterPro" id="IPR003716">
    <property type="entry name" value="DNA-dir_RNA_pol_omega"/>
</dbReference>
<dbReference type="KEGG" id="tsq:D3A95_07675"/>
<dbReference type="InterPro" id="IPR036161">
    <property type="entry name" value="RPB6/omega-like_sf"/>
</dbReference>
<dbReference type="InterPro" id="IPR006110">
    <property type="entry name" value="Pol_omega/Rpo6/RPB6"/>
</dbReference>
<evidence type="ECO:0000256" key="1">
    <source>
        <dbReference type="ARBA" id="ARBA00006711"/>
    </source>
</evidence>
<dbReference type="Proteomes" id="UP000261812">
    <property type="component" value="Chromosome"/>
</dbReference>
<protein>
    <recommendedName>
        <fullName evidence="3 10">DNA-directed RNA polymerase subunit omega</fullName>
        <shortName evidence="10">RNAP omega subunit</shortName>
        <ecNumber evidence="2 10">2.7.7.6</ecNumber>
    </recommendedName>
    <alternativeName>
        <fullName evidence="10">RNA polymerase omega subunit</fullName>
    </alternativeName>
    <alternativeName>
        <fullName evidence="8 10">Transcriptase subunit omega</fullName>
    </alternativeName>
</protein>
<keyword evidence="5 10" id="KW-0808">Transferase</keyword>
<evidence type="ECO:0000256" key="10">
    <source>
        <dbReference type="HAMAP-Rule" id="MF_00366"/>
    </source>
</evidence>
<organism evidence="11 12">
    <name type="scientific">Thermosynechococcus sichuanensis E542</name>
    <dbReference type="NCBI Taxonomy" id="2016101"/>
    <lineage>
        <taxon>Bacteria</taxon>
        <taxon>Bacillati</taxon>
        <taxon>Cyanobacteriota</taxon>
        <taxon>Cyanophyceae</taxon>
        <taxon>Acaryochloridales</taxon>
        <taxon>Thermosynechococcaceae</taxon>
        <taxon>Thermosynechococcus</taxon>
        <taxon>Thermosynechococcus sichuanensis</taxon>
    </lineage>
</organism>
<dbReference type="GO" id="GO:0003899">
    <property type="term" value="F:DNA-directed RNA polymerase activity"/>
    <property type="evidence" value="ECO:0007669"/>
    <property type="project" value="UniProtKB-UniRule"/>
</dbReference>
<evidence type="ECO:0000313" key="11">
    <source>
        <dbReference type="EMBL" id="AXY68029.1"/>
    </source>
</evidence>
<accession>A0A3B7MBM1</accession>
<comment type="similarity">
    <text evidence="1 10">Belongs to the RNA polymerase subunit omega family.</text>
</comment>
<evidence type="ECO:0000256" key="2">
    <source>
        <dbReference type="ARBA" id="ARBA00012418"/>
    </source>
</evidence>